<sequence length="147" mass="15356">MTTRTRSKSRSAADFTSPEVIATLTAWLEQAGVSTIAIERDDQQIKIVMAGGAAQISLQTRDKQKPASSVAVKAPCVGHFLAHHPARADEAAKDGPVVKAGDTVGFVKIGPVLLNVIAPQDGILGEALVKSGTLVGYGDPLFLVEQP</sequence>
<keyword evidence="4" id="KW-1185">Reference proteome</keyword>
<dbReference type="Proteomes" id="UP000179536">
    <property type="component" value="Unassembled WGS sequence"/>
</dbReference>
<dbReference type="SUPFAM" id="SSF51230">
    <property type="entry name" value="Single hybrid motif"/>
    <property type="match status" value="1"/>
</dbReference>
<evidence type="ECO:0000313" key="3">
    <source>
        <dbReference type="EMBL" id="MUP08774.1"/>
    </source>
</evidence>
<dbReference type="EMBL" id="MBFE02000003">
    <property type="protein sequence ID" value="MUO41170.1"/>
    <property type="molecule type" value="Genomic_DNA"/>
</dbReference>
<comment type="caution">
    <text evidence="3">The sequence shown here is derived from an EMBL/GenBank/DDBJ whole genome shotgun (WGS) entry which is preliminary data.</text>
</comment>
<protein>
    <recommendedName>
        <fullName evidence="1">Lipoyl-binding domain-containing protein</fullName>
    </recommendedName>
</protein>
<dbReference type="Pfam" id="PF00364">
    <property type="entry name" value="Biotin_lipoyl"/>
    <property type="match status" value="1"/>
</dbReference>
<proteinExistence type="predicted"/>
<dbReference type="RefSeq" id="WP_015918682.1">
    <property type="nucleotide sequence ID" value="NZ_MBFA02000002.1"/>
</dbReference>
<accession>A0ABD6H1V4</accession>
<dbReference type="InterPro" id="IPR000089">
    <property type="entry name" value="Biotin_lipoyl"/>
</dbReference>
<dbReference type="Gene3D" id="2.40.50.100">
    <property type="match status" value="1"/>
</dbReference>
<feature type="domain" description="Lipoyl-binding" evidence="1">
    <location>
        <begin position="72"/>
        <end position="142"/>
    </location>
</feature>
<dbReference type="InterPro" id="IPR011053">
    <property type="entry name" value="Single_hybrid_motif"/>
</dbReference>
<reference evidence="4 5" key="1">
    <citation type="submission" date="2019-11" db="EMBL/GenBank/DDBJ databases">
        <title>Whole-genome sequencing of Allorhizobium vitis.</title>
        <authorList>
            <person name="Gan H.M."/>
            <person name="Savka M.A."/>
        </authorList>
    </citation>
    <scope>NUCLEOTIDE SEQUENCE [LARGE SCALE GENOMIC DNA]</scope>
    <source>
        <strain evidence="3 5">RF2/1</strain>
        <strain evidence="2 4">T1/7</strain>
    </source>
</reference>
<name>A0ABD6H1V4_AGRVI</name>
<organism evidence="3 5">
    <name type="scientific">Agrobacterium vitis</name>
    <name type="common">Rhizobium vitis</name>
    <dbReference type="NCBI Taxonomy" id="373"/>
    <lineage>
        <taxon>Bacteria</taxon>
        <taxon>Pseudomonadati</taxon>
        <taxon>Pseudomonadota</taxon>
        <taxon>Alphaproteobacteria</taxon>
        <taxon>Hyphomicrobiales</taxon>
        <taxon>Rhizobiaceae</taxon>
        <taxon>Rhizobium/Agrobacterium group</taxon>
        <taxon>Agrobacterium</taxon>
    </lineage>
</organism>
<dbReference type="AlphaFoldDB" id="A0ABD6H1V4"/>
<gene>
    <name evidence="3" type="ORF">BBK91_002630</name>
    <name evidence="2" type="ORF">BBL17_005105</name>
</gene>
<dbReference type="Proteomes" id="UP000179454">
    <property type="component" value="Unassembled WGS sequence"/>
</dbReference>
<evidence type="ECO:0000313" key="4">
    <source>
        <dbReference type="Proteomes" id="UP000179454"/>
    </source>
</evidence>
<evidence type="ECO:0000259" key="1">
    <source>
        <dbReference type="Pfam" id="PF00364"/>
    </source>
</evidence>
<evidence type="ECO:0000313" key="2">
    <source>
        <dbReference type="EMBL" id="MUO41170.1"/>
    </source>
</evidence>
<dbReference type="EMBL" id="MBFA02000002">
    <property type="protein sequence ID" value="MUP08774.1"/>
    <property type="molecule type" value="Genomic_DNA"/>
</dbReference>
<evidence type="ECO:0000313" key="5">
    <source>
        <dbReference type="Proteomes" id="UP000179536"/>
    </source>
</evidence>